<feature type="transmembrane region" description="Helical" evidence="12">
    <location>
        <begin position="252"/>
        <end position="270"/>
    </location>
</feature>
<keyword evidence="7" id="KW-1278">Translocase</keyword>
<dbReference type="InterPro" id="IPR044492">
    <property type="entry name" value="P_typ_ATPase_HD_dom"/>
</dbReference>
<dbReference type="SUPFAM" id="SSF55008">
    <property type="entry name" value="HMA, heavy metal-associated domain"/>
    <property type="match status" value="1"/>
</dbReference>
<evidence type="ECO:0000256" key="3">
    <source>
        <dbReference type="ARBA" id="ARBA00022692"/>
    </source>
</evidence>
<sequence length="787" mass="84300">MTHDSFDKREHPHADEGASHEPAGERHAHVHASHAHSHHDHGHAHHRHSDGKEEHDHSHTLSHTHAHGGCGASCPPGFFGADIQTAHPKGQAVFYIGSMDCSVEENDIRNILSKIKGIRSLNFQLASRTLSIDADSETVEKSVAAIKKAGYRPERIVTDGPEISVPKKEERVWHLWLALTIAGFVEVLHFFAGDITIVKIGGMALSAVAIWLAGFSTYRKGLAALLERRLNINALMTVAVTGAFLIGQWPEAAMVMALYAIAEMIEARSVDRARNAIRNLLDLTPPTAEIRNENGIWTAIPVKNVTLNTLVRIRPGDRIPLDGVVSGGSGTVDQSPVTGESIPVDKKPGDSVFAGTINQTGILEFRVTALSGDTVVARIIKAVEEAQETSAPTQRFVDKFAAIYTPLVFLFALGVALVTPFLFGWTWLEALYKALVMLVIACPCALVIATPVTVVSGLAAAARRGILMKGGVYLEEARTLKVVALDKTGTVTEGKPRLLDVQIVASGLPENDILDWAASLADSSGHPVSKAIAAGLHRTARAVAHFTDLPGRGVKGTVEGQALVMGNHRLIEEKGLCRPAIHALLLEHERQGHTVTVLASDTEALAVFAVADTIRETSREALAALKKKGIVTVMLTGDNETTAKTIAAEAGIENVRGNLLPSEKLDAVRELQRRFGDTAMIGDGINDAPALAHADIGIAMGEAGTDIAVEAADVVIMNDDLRRIPQMIELSAGTYSILWQNIVIALGIKLVFFALALFGSATMWMAVFADMGASLLVLLNGLRALKK</sequence>
<evidence type="ECO:0000256" key="5">
    <source>
        <dbReference type="ARBA" id="ARBA00022741"/>
    </source>
</evidence>
<keyword evidence="5 12" id="KW-0547">Nucleotide-binding</keyword>
<dbReference type="PRINTS" id="PR00119">
    <property type="entry name" value="CATATPASE"/>
</dbReference>
<dbReference type="EMBL" id="ACDP02000023">
    <property type="protein sequence ID" value="EEO27510.1"/>
    <property type="molecule type" value="Genomic_DNA"/>
</dbReference>
<dbReference type="InterPro" id="IPR018303">
    <property type="entry name" value="ATPase_P-typ_P_site"/>
</dbReference>
<evidence type="ECO:0000256" key="7">
    <source>
        <dbReference type="ARBA" id="ARBA00022967"/>
    </source>
</evidence>
<dbReference type="InterPro" id="IPR008250">
    <property type="entry name" value="ATPase_P-typ_transduc_dom_A_sf"/>
</dbReference>
<dbReference type="PANTHER" id="PTHR48085:SF5">
    <property type="entry name" value="CADMIUM_ZINC-TRANSPORTING ATPASE HMA4-RELATED"/>
    <property type="match status" value="1"/>
</dbReference>
<dbReference type="Pfam" id="PF00403">
    <property type="entry name" value="HMA"/>
    <property type="match status" value="1"/>
</dbReference>
<dbReference type="SFLD" id="SFLDG00002">
    <property type="entry name" value="C1.7:_P-type_atpase_like"/>
    <property type="match status" value="1"/>
</dbReference>
<comment type="similarity">
    <text evidence="2 12">Belongs to the cation transport ATPase (P-type) (TC 3.A.3) family. Type IB subfamily.</text>
</comment>
<dbReference type="GO" id="GO:0016463">
    <property type="term" value="F:P-type zinc transporter activity"/>
    <property type="evidence" value="ECO:0007669"/>
    <property type="project" value="UniProtKB-EC"/>
</dbReference>
<feature type="transmembrane region" description="Helical" evidence="12">
    <location>
        <begin position="764"/>
        <end position="782"/>
    </location>
</feature>
<feature type="transmembrane region" description="Helical" evidence="12">
    <location>
        <begin position="403"/>
        <end position="428"/>
    </location>
</feature>
<dbReference type="SFLD" id="SFLDF00027">
    <property type="entry name" value="p-type_atpase"/>
    <property type="match status" value="1"/>
</dbReference>
<dbReference type="FunFam" id="2.70.150.10:FF:000002">
    <property type="entry name" value="Copper-transporting ATPase 1, putative"/>
    <property type="match status" value="1"/>
</dbReference>
<evidence type="ECO:0000313" key="15">
    <source>
        <dbReference type="EMBL" id="EEO27510.1"/>
    </source>
</evidence>
<dbReference type="InterPro" id="IPR006121">
    <property type="entry name" value="HMA_dom"/>
</dbReference>
<keyword evidence="12" id="KW-1003">Cell membrane</keyword>
<feature type="transmembrane region" description="Helical" evidence="12">
    <location>
        <begin position="230"/>
        <end position="246"/>
    </location>
</feature>
<feature type="compositionally biased region" description="Basic and acidic residues" evidence="13">
    <location>
        <begin position="50"/>
        <end position="59"/>
    </location>
</feature>
<evidence type="ECO:0000256" key="8">
    <source>
        <dbReference type="ARBA" id="ARBA00022989"/>
    </source>
</evidence>
<dbReference type="Gene3D" id="3.30.70.100">
    <property type="match status" value="1"/>
</dbReference>
<feature type="compositionally biased region" description="Basic residues" evidence="13">
    <location>
        <begin position="28"/>
        <end position="49"/>
    </location>
</feature>
<comment type="subcellular location">
    <subcellularLocation>
        <location evidence="12">Cell membrane</location>
    </subcellularLocation>
    <subcellularLocation>
        <location evidence="1">Membrane</location>
        <topology evidence="1">Multi-pass membrane protein</topology>
    </subcellularLocation>
</comment>
<feature type="transmembrane region" description="Helical" evidence="12">
    <location>
        <begin position="197"/>
        <end position="218"/>
    </location>
</feature>
<feature type="region of interest" description="Disordered" evidence="13">
    <location>
        <begin position="1"/>
        <end position="67"/>
    </location>
</feature>
<keyword evidence="6 12" id="KW-0067">ATP-binding</keyword>
<gene>
    <name evidence="15" type="ORF">OFAG_00663</name>
</gene>
<evidence type="ECO:0000256" key="13">
    <source>
        <dbReference type="SAM" id="MobiDB-lite"/>
    </source>
</evidence>
<keyword evidence="3 12" id="KW-0812">Transmembrane</keyword>
<feature type="compositionally biased region" description="Basic and acidic residues" evidence="13">
    <location>
        <begin position="1"/>
        <end position="27"/>
    </location>
</feature>
<proteinExistence type="inferred from homology"/>
<dbReference type="InterPro" id="IPR023214">
    <property type="entry name" value="HAD_sf"/>
</dbReference>
<evidence type="ECO:0000256" key="1">
    <source>
        <dbReference type="ARBA" id="ARBA00004141"/>
    </source>
</evidence>
<dbReference type="InterPro" id="IPR036163">
    <property type="entry name" value="HMA_dom_sf"/>
</dbReference>
<dbReference type="eggNOG" id="COG2217">
    <property type="taxonomic scope" value="Bacteria"/>
</dbReference>
<dbReference type="HOGENOM" id="CLU_001771_6_4_4"/>
<evidence type="ECO:0000256" key="4">
    <source>
        <dbReference type="ARBA" id="ARBA00022723"/>
    </source>
</evidence>
<dbReference type="InterPro" id="IPR036412">
    <property type="entry name" value="HAD-like_sf"/>
</dbReference>
<dbReference type="NCBIfam" id="TIGR01525">
    <property type="entry name" value="ATPase-IB_hvy"/>
    <property type="match status" value="1"/>
</dbReference>
<evidence type="ECO:0000259" key="14">
    <source>
        <dbReference type="PROSITE" id="PS50846"/>
    </source>
</evidence>
<dbReference type="AlphaFoldDB" id="C3X2S4"/>
<comment type="caution">
    <text evidence="15">The sequence shown here is derived from an EMBL/GenBank/DDBJ whole genome shotgun (WGS) entry which is preliminary data.</text>
</comment>
<dbReference type="EC" id="7.2.2.12" evidence="10"/>
<feature type="domain" description="HMA" evidence="14">
    <location>
        <begin position="90"/>
        <end position="154"/>
    </location>
</feature>
<dbReference type="Gene3D" id="2.70.150.10">
    <property type="entry name" value="Calcium-transporting ATPase, cytoplasmic transduction domain A"/>
    <property type="match status" value="1"/>
</dbReference>
<dbReference type="GO" id="GO:0005524">
    <property type="term" value="F:ATP binding"/>
    <property type="evidence" value="ECO:0007669"/>
    <property type="project" value="UniProtKB-UniRule"/>
</dbReference>
<dbReference type="InterPro" id="IPR023298">
    <property type="entry name" value="ATPase_P-typ_TM_dom_sf"/>
</dbReference>
<dbReference type="InterPro" id="IPR001757">
    <property type="entry name" value="P_typ_ATPase"/>
</dbReference>
<dbReference type="GO" id="GO:0005886">
    <property type="term" value="C:plasma membrane"/>
    <property type="evidence" value="ECO:0007669"/>
    <property type="project" value="UniProtKB-SubCell"/>
</dbReference>
<evidence type="ECO:0000256" key="10">
    <source>
        <dbReference type="ARBA" id="ARBA00039097"/>
    </source>
</evidence>
<feature type="transmembrane region" description="Helical" evidence="12">
    <location>
        <begin position="737"/>
        <end position="758"/>
    </location>
</feature>
<dbReference type="SUPFAM" id="SSF81665">
    <property type="entry name" value="Calcium ATPase, transmembrane domain M"/>
    <property type="match status" value="1"/>
</dbReference>
<dbReference type="PROSITE" id="PS00154">
    <property type="entry name" value="ATPASE_E1_E2"/>
    <property type="match status" value="1"/>
</dbReference>
<feature type="transmembrane region" description="Helical" evidence="12">
    <location>
        <begin position="172"/>
        <end position="191"/>
    </location>
</feature>
<evidence type="ECO:0000256" key="12">
    <source>
        <dbReference type="RuleBase" id="RU362081"/>
    </source>
</evidence>
<dbReference type="InterPro" id="IPR027256">
    <property type="entry name" value="P-typ_ATPase_IB"/>
</dbReference>
<protein>
    <recommendedName>
        <fullName evidence="10">P-type Zn(2+) transporter</fullName>
        <ecNumber evidence="10">7.2.2.12</ecNumber>
    </recommendedName>
</protein>
<organism evidence="15 16">
    <name type="scientific">Oxalobacter paraformigenes</name>
    <dbReference type="NCBI Taxonomy" id="556268"/>
    <lineage>
        <taxon>Bacteria</taxon>
        <taxon>Pseudomonadati</taxon>
        <taxon>Pseudomonadota</taxon>
        <taxon>Betaproteobacteria</taxon>
        <taxon>Burkholderiales</taxon>
        <taxon>Oxalobacteraceae</taxon>
        <taxon>Oxalobacter</taxon>
    </lineage>
</organism>
<keyword evidence="9 12" id="KW-0472">Membrane</keyword>
<dbReference type="Pfam" id="PF00122">
    <property type="entry name" value="E1-E2_ATPase"/>
    <property type="match status" value="1"/>
</dbReference>
<evidence type="ECO:0000256" key="9">
    <source>
        <dbReference type="ARBA" id="ARBA00023136"/>
    </source>
</evidence>
<evidence type="ECO:0000313" key="16">
    <source>
        <dbReference type="Proteomes" id="UP000003973"/>
    </source>
</evidence>
<dbReference type="PRINTS" id="PR00941">
    <property type="entry name" value="CDATPASE"/>
</dbReference>
<dbReference type="SUPFAM" id="SSF81653">
    <property type="entry name" value="Calcium ATPase, transduction domain A"/>
    <property type="match status" value="1"/>
</dbReference>
<dbReference type="PANTHER" id="PTHR48085">
    <property type="entry name" value="CADMIUM/ZINC-TRANSPORTING ATPASE HMA2-RELATED"/>
    <property type="match status" value="1"/>
</dbReference>
<dbReference type="PROSITE" id="PS01229">
    <property type="entry name" value="COF_2"/>
    <property type="match status" value="1"/>
</dbReference>
<comment type="catalytic activity">
    <reaction evidence="11">
        <text>Zn(2+)(in) + ATP + H2O = Zn(2+)(out) + ADP + phosphate + H(+)</text>
        <dbReference type="Rhea" id="RHEA:20621"/>
        <dbReference type="ChEBI" id="CHEBI:15377"/>
        <dbReference type="ChEBI" id="CHEBI:15378"/>
        <dbReference type="ChEBI" id="CHEBI:29105"/>
        <dbReference type="ChEBI" id="CHEBI:30616"/>
        <dbReference type="ChEBI" id="CHEBI:43474"/>
        <dbReference type="ChEBI" id="CHEBI:456216"/>
        <dbReference type="EC" id="7.2.2.12"/>
    </reaction>
</comment>
<dbReference type="InterPro" id="IPR059000">
    <property type="entry name" value="ATPase_P-type_domA"/>
</dbReference>
<dbReference type="InterPro" id="IPR023299">
    <property type="entry name" value="ATPase_P-typ_cyto_dom_N"/>
</dbReference>
<keyword evidence="4 12" id="KW-0479">Metal-binding</keyword>
<dbReference type="Gene3D" id="3.40.1110.10">
    <property type="entry name" value="Calcium-transporting ATPase, cytoplasmic domain N"/>
    <property type="match status" value="1"/>
</dbReference>
<dbReference type="GO" id="GO:0015086">
    <property type="term" value="F:cadmium ion transmembrane transporter activity"/>
    <property type="evidence" value="ECO:0007669"/>
    <property type="project" value="TreeGrafter"/>
</dbReference>
<dbReference type="Gene3D" id="3.40.50.1000">
    <property type="entry name" value="HAD superfamily/HAD-like"/>
    <property type="match status" value="1"/>
</dbReference>
<dbReference type="PROSITE" id="PS50846">
    <property type="entry name" value="HMA_2"/>
    <property type="match status" value="1"/>
</dbReference>
<dbReference type="Proteomes" id="UP000003973">
    <property type="component" value="Unassembled WGS sequence"/>
</dbReference>
<dbReference type="RefSeq" id="WP_005876561.1">
    <property type="nucleotide sequence ID" value="NZ_CABMNL010000001.1"/>
</dbReference>
<feature type="transmembrane region" description="Helical" evidence="12">
    <location>
        <begin position="434"/>
        <end position="461"/>
    </location>
</feature>
<keyword evidence="8 12" id="KW-1133">Transmembrane helix</keyword>
<dbReference type="NCBIfam" id="TIGR01511">
    <property type="entry name" value="ATPase-IB1_Cu"/>
    <property type="match status" value="1"/>
</dbReference>
<dbReference type="SFLD" id="SFLDS00003">
    <property type="entry name" value="Haloacid_Dehalogenase"/>
    <property type="match status" value="1"/>
</dbReference>
<dbReference type="InterPro" id="IPR051014">
    <property type="entry name" value="Cation_Transport_ATPase_IB"/>
</dbReference>
<evidence type="ECO:0000256" key="6">
    <source>
        <dbReference type="ARBA" id="ARBA00022840"/>
    </source>
</evidence>
<name>C3X2S4_9BURK</name>
<dbReference type="Pfam" id="PF00702">
    <property type="entry name" value="Hydrolase"/>
    <property type="match status" value="1"/>
</dbReference>
<keyword evidence="16" id="KW-1185">Reference proteome</keyword>
<dbReference type="NCBIfam" id="TIGR01494">
    <property type="entry name" value="ATPase_P-type"/>
    <property type="match status" value="1"/>
</dbReference>
<dbReference type="GO" id="GO:0046872">
    <property type="term" value="F:metal ion binding"/>
    <property type="evidence" value="ECO:0007669"/>
    <property type="project" value="UniProtKB-KW"/>
</dbReference>
<dbReference type="SUPFAM" id="SSF56784">
    <property type="entry name" value="HAD-like"/>
    <property type="match status" value="1"/>
</dbReference>
<evidence type="ECO:0000256" key="11">
    <source>
        <dbReference type="ARBA" id="ARBA00047308"/>
    </source>
</evidence>
<dbReference type="GO" id="GO:0016887">
    <property type="term" value="F:ATP hydrolysis activity"/>
    <property type="evidence" value="ECO:0007669"/>
    <property type="project" value="InterPro"/>
</dbReference>
<accession>C3X2S4</accession>
<dbReference type="CDD" id="cd00371">
    <property type="entry name" value="HMA"/>
    <property type="match status" value="1"/>
</dbReference>
<reference evidence="15" key="1">
    <citation type="submission" date="2011-10" db="EMBL/GenBank/DDBJ databases">
        <title>The Genome Sequence of Oxalobacter formigenes HOxBLS.</title>
        <authorList>
            <consortium name="The Broad Institute Genome Sequencing Platform"/>
            <person name="Earl A."/>
            <person name="Ward D."/>
            <person name="Feldgarden M."/>
            <person name="Gevers D."/>
            <person name="Allison M.J."/>
            <person name="Humphrey S."/>
            <person name="Young S.K."/>
            <person name="Zeng Q."/>
            <person name="Gargeya S."/>
            <person name="Fitzgerald M."/>
            <person name="Haas B."/>
            <person name="Abouelleil A."/>
            <person name="Alvarado L."/>
            <person name="Arachchi H.M."/>
            <person name="Berlin A."/>
            <person name="Brown A."/>
            <person name="Chapman S.B."/>
            <person name="Chen Z."/>
            <person name="Dunbar C."/>
            <person name="Freedman E."/>
            <person name="Gearin G."/>
            <person name="Goldberg J."/>
            <person name="Griggs A."/>
            <person name="Gujja S."/>
            <person name="Heiman D."/>
            <person name="Howarth C."/>
            <person name="Larson L."/>
            <person name="Lui A."/>
            <person name="MacDonald P.J.P."/>
            <person name="Montmayeur A."/>
            <person name="Murphy C."/>
            <person name="Neiman D."/>
            <person name="Pearson M."/>
            <person name="Priest M."/>
            <person name="Roberts A."/>
            <person name="Saif S."/>
            <person name="Shea T."/>
            <person name="Shenoy N."/>
            <person name="Sisk P."/>
            <person name="Stolte C."/>
            <person name="Sykes S."/>
            <person name="Wortman J."/>
            <person name="Nusbaum C."/>
            <person name="Birren B."/>
        </authorList>
    </citation>
    <scope>NUCLEOTIDE SEQUENCE [LARGE SCALE GENOMIC DNA]</scope>
    <source>
        <strain evidence="15">HOxBLS</strain>
    </source>
</reference>
<evidence type="ECO:0000256" key="2">
    <source>
        <dbReference type="ARBA" id="ARBA00006024"/>
    </source>
</evidence>